<feature type="region of interest" description="Disordered" evidence="1">
    <location>
        <begin position="16"/>
        <end position="142"/>
    </location>
</feature>
<comment type="caution">
    <text evidence="3">The sequence shown here is derived from an EMBL/GenBank/DDBJ whole genome shotgun (WGS) entry which is preliminary data.</text>
</comment>
<name>A0A835WHT7_9CHLO</name>
<keyword evidence="2" id="KW-0812">Transmembrane</keyword>
<evidence type="ECO:0000256" key="2">
    <source>
        <dbReference type="SAM" id="Phobius"/>
    </source>
</evidence>
<evidence type="ECO:0000313" key="3">
    <source>
        <dbReference type="EMBL" id="KAG2447647.1"/>
    </source>
</evidence>
<sequence>MHSILLCRRICTTSLPSRSTSSVPALKATPPSRRWSVKARAEPEEKPDGSFESLFSKELARRGLNSMDEQGKPAGESAGAPSTSASSSTTSTGPAAGPAQGTNPFASSSSSSTTTRTRARAPPPPMAGAGAGAAGEDDQRQKSMDMVTEGLEGLPGRAKLLLQLGGSVFLGFLPFMLVFSLLFTGVFFVFGDNFLHGGRPATSPPRYIDPEALLSEPTVDPYVPYNTNPYTAPELR</sequence>
<feature type="compositionally biased region" description="Low complexity" evidence="1">
    <location>
        <begin position="73"/>
        <end position="99"/>
    </location>
</feature>
<keyword evidence="2" id="KW-1133">Transmembrane helix</keyword>
<evidence type="ECO:0000313" key="4">
    <source>
        <dbReference type="Proteomes" id="UP000613740"/>
    </source>
</evidence>
<accession>A0A835WHT7</accession>
<proteinExistence type="predicted"/>
<reference evidence="3" key="1">
    <citation type="journal article" date="2020" name="bioRxiv">
        <title>Comparative genomics of Chlamydomonas.</title>
        <authorList>
            <person name="Craig R.J."/>
            <person name="Hasan A.R."/>
            <person name="Ness R.W."/>
            <person name="Keightley P.D."/>
        </authorList>
    </citation>
    <scope>NUCLEOTIDE SEQUENCE</scope>
    <source>
        <strain evidence="3">CCAP 11/173</strain>
    </source>
</reference>
<feature type="transmembrane region" description="Helical" evidence="2">
    <location>
        <begin position="167"/>
        <end position="190"/>
    </location>
</feature>
<organism evidence="3 4">
    <name type="scientific">Chlamydomonas schloesseri</name>
    <dbReference type="NCBI Taxonomy" id="2026947"/>
    <lineage>
        <taxon>Eukaryota</taxon>
        <taxon>Viridiplantae</taxon>
        <taxon>Chlorophyta</taxon>
        <taxon>core chlorophytes</taxon>
        <taxon>Chlorophyceae</taxon>
        <taxon>CS clade</taxon>
        <taxon>Chlamydomonadales</taxon>
        <taxon>Chlamydomonadaceae</taxon>
        <taxon>Chlamydomonas</taxon>
    </lineage>
</organism>
<dbReference type="EMBL" id="JAEHOD010000021">
    <property type="protein sequence ID" value="KAG2447647.1"/>
    <property type="molecule type" value="Genomic_DNA"/>
</dbReference>
<dbReference type="AlphaFoldDB" id="A0A835WHT7"/>
<gene>
    <name evidence="3" type="ORF">HYH02_007565</name>
</gene>
<dbReference type="PANTHER" id="PTHR35699:SF1">
    <property type="entry name" value="F2J10.10 PROTEIN"/>
    <property type="match status" value="1"/>
</dbReference>
<feature type="compositionally biased region" description="Basic and acidic residues" evidence="1">
    <location>
        <begin position="39"/>
        <end position="49"/>
    </location>
</feature>
<feature type="compositionally biased region" description="Low complexity" evidence="1">
    <location>
        <begin position="106"/>
        <end position="116"/>
    </location>
</feature>
<dbReference type="PANTHER" id="PTHR35699">
    <property type="entry name" value="F2J10.10 PROTEIN"/>
    <property type="match status" value="1"/>
</dbReference>
<evidence type="ECO:0000256" key="1">
    <source>
        <dbReference type="SAM" id="MobiDB-lite"/>
    </source>
</evidence>
<keyword evidence="2" id="KW-0472">Membrane</keyword>
<dbReference type="OrthoDB" id="2016911at2759"/>
<keyword evidence="4" id="KW-1185">Reference proteome</keyword>
<protein>
    <submittedName>
        <fullName evidence="3">Uncharacterized protein</fullName>
    </submittedName>
</protein>
<dbReference type="Proteomes" id="UP000613740">
    <property type="component" value="Unassembled WGS sequence"/>
</dbReference>